<reference evidence="6" key="5">
    <citation type="submission" date="2022-12" db="EMBL/GenBank/DDBJ databases">
        <title>Vibrio parahaemolyticus become highly virulent by producing novel Tc toxins.</title>
        <authorList>
            <person name="Yang F."/>
            <person name="You Y."/>
            <person name="Lai Q."/>
            <person name="Xu L."/>
            <person name="Li F."/>
        </authorList>
    </citation>
    <scope>NUCLEOTIDE SEQUENCE</scope>
    <source>
        <strain evidence="6">Vp-HL-202005</strain>
    </source>
</reference>
<dbReference type="Proteomes" id="UP000321504">
    <property type="component" value="Unassembled WGS sequence"/>
</dbReference>
<proteinExistence type="inferred from homology"/>
<reference evidence="4 7" key="1">
    <citation type="submission" date="2019-08" db="EMBL/GenBank/DDBJ databases">
        <title>Emerging of two pre-pandemic pathogenic O4:KUT lineages of Vibrio parahaemolyticus in coastal eastern China.</title>
        <authorList>
            <person name="Yu H."/>
        </authorList>
    </citation>
    <scope>NUCLEOTIDE SEQUENCE [LARGE SCALE GENOMIC DNA]</scope>
    <source>
        <strain evidence="4 7">HZ17-383</strain>
    </source>
</reference>
<dbReference type="EMBL" id="VRMQ01000001">
    <property type="protein sequence ID" value="TXN18114.1"/>
    <property type="molecule type" value="Genomic_DNA"/>
</dbReference>
<dbReference type="NCBIfam" id="NF003476">
    <property type="entry name" value="PRK05114.1"/>
    <property type="match status" value="1"/>
</dbReference>
<dbReference type="AlphaFoldDB" id="A0A2R9VW22"/>
<dbReference type="EMBL" id="CP114195">
    <property type="protein sequence ID" value="WAT93049.1"/>
    <property type="molecule type" value="Genomic_DNA"/>
</dbReference>
<protein>
    <recommendedName>
        <fullName evidence="1">UPF0181 protein FVP01_03770</fullName>
    </recommendedName>
</protein>
<dbReference type="EMBL" id="CP097356">
    <property type="protein sequence ID" value="UYV28616.1"/>
    <property type="molecule type" value="Genomic_DNA"/>
</dbReference>
<organism evidence="3 8">
    <name type="scientific">Vibrio parahaemolyticus</name>
    <dbReference type="NCBI Taxonomy" id="670"/>
    <lineage>
        <taxon>Bacteria</taxon>
        <taxon>Pseudomonadati</taxon>
        <taxon>Pseudomonadota</taxon>
        <taxon>Gammaproteobacteria</taxon>
        <taxon>Vibrionales</taxon>
        <taxon>Vibrionaceae</taxon>
        <taxon>Vibrio</taxon>
    </lineage>
</organism>
<evidence type="ECO:0000313" key="3">
    <source>
        <dbReference type="EMBL" id="NMU26151.1"/>
    </source>
</evidence>
<reference evidence="2" key="3">
    <citation type="submission" date="2020-09" db="EMBL/GenBank/DDBJ databases">
        <title>Genome sequence of Vibrio parahaemolyticus isolates.</title>
        <authorList>
            <person name="Hammerl J.A."/>
            <person name="Strauch E."/>
        </authorList>
    </citation>
    <scope>NUCLEOTIDE SEQUENCE</scope>
    <source>
        <strain evidence="2">17-VB00146</strain>
    </source>
</reference>
<gene>
    <name evidence="4" type="ORF">FVP01_03770</name>
    <name evidence="3" type="ORF">HKB21_10975</name>
    <name evidence="2" type="ORF">IB292_07560</name>
    <name evidence="5" type="ORF">M5598_23210</name>
    <name evidence="6" type="ORF">O1Q84_18775</name>
</gene>
<reference evidence="5" key="4">
    <citation type="submission" date="2022-05" db="EMBL/GenBank/DDBJ databases">
        <title>Megaplasmid of Vibrio parahaemolyticus.</title>
        <authorList>
            <person name="Strauch E."/>
            <person name="Borowiak M."/>
        </authorList>
    </citation>
    <scope>NUCLEOTIDE SEQUENCE</scope>
    <source>
        <strain evidence="5">16-VB00198</strain>
    </source>
</reference>
<evidence type="ECO:0000256" key="1">
    <source>
        <dbReference type="HAMAP-Rule" id="MF_00507"/>
    </source>
</evidence>
<dbReference type="Proteomes" id="UP001163036">
    <property type="component" value="Chromosome 2"/>
</dbReference>
<dbReference type="Proteomes" id="UP000726777">
    <property type="component" value="Unassembled WGS sequence"/>
</dbReference>
<evidence type="ECO:0000313" key="2">
    <source>
        <dbReference type="EMBL" id="MCC3804900.1"/>
    </source>
</evidence>
<dbReference type="Pfam" id="PF03701">
    <property type="entry name" value="UPF0181"/>
    <property type="match status" value="1"/>
</dbReference>
<dbReference type="EMBL" id="JACVHL010000006">
    <property type="protein sequence ID" value="MCC3804900.1"/>
    <property type="molecule type" value="Genomic_DNA"/>
</dbReference>
<dbReference type="EMBL" id="JABCLD010001111">
    <property type="protein sequence ID" value="NMU26151.1"/>
    <property type="molecule type" value="Genomic_DNA"/>
</dbReference>
<dbReference type="Proteomes" id="UP000555836">
    <property type="component" value="Unassembled WGS sequence"/>
</dbReference>
<accession>A0A2R9VW22</accession>
<reference evidence="3 8" key="2">
    <citation type="submission" date="2020-04" db="EMBL/GenBank/DDBJ databases">
        <title>Whole-genome sequencing of Vibrio spp. from China reveals different genetic environments of blaCTX-M-14 among diverse lineages.</title>
        <authorList>
            <person name="Zheng Z."/>
            <person name="Ye L."/>
            <person name="Chen S."/>
        </authorList>
    </citation>
    <scope>NUCLEOTIDE SEQUENCE [LARGE SCALE GENOMIC DNA]</scope>
    <source>
        <strain evidence="3 8">Vb0574</strain>
    </source>
</reference>
<dbReference type="HAMAP" id="MF_00507">
    <property type="entry name" value="UPF0181"/>
    <property type="match status" value="1"/>
</dbReference>
<dbReference type="InterPro" id="IPR005371">
    <property type="entry name" value="UPF0181"/>
</dbReference>
<evidence type="ECO:0000313" key="7">
    <source>
        <dbReference type="Proteomes" id="UP000321504"/>
    </source>
</evidence>
<comment type="similarity">
    <text evidence="1">Belongs to the UPF0181 family.</text>
</comment>
<dbReference type="RefSeq" id="WP_005455352.1">
    <property type="nucleotide sequence ID" value="NZ_CAJDZF010000001.1"/>
</dbReference>
<evidence type="ECO:0000313" key="5">
    <source>
        <dbReference type="EMBL" id="UYV28616.1"/>
    </source>
</evidence>
<evidence type="ECO:0000313" key="6">
    <source>
        <dbReference type="EMBL" id="WAT93049.1"/>
    </source>
</evidence>
<evidence type="ECO:0000313" key="4">
    <source>
        <dbReference type="EMBL" id="TXN18114.1"/>
    </source>
</evidence>
<evidence type="ECO:0000313" key="8">
    <source>
        <dbReference type="Proteomes" id="UP000555836"/>
    </source>
</evidence>
<name>A0A2R9VW22_VIBPH</name>
<dbReference type="Proteomes" id="UP001156560">
    <property type="component" value="Chromosome 2"/>
</dbReference>
<sequence length="52" mass="5845">MFDDLPPISHKEQQEAVERIQELMAKGTSTAEAIKIVAEQIRAEYAAKQQDS</sequence>